<proteinExistence type="predicted"/>
<dbReference type="Pfam" id="PF26137">
    <property type="entry name" value="Toxin_SdpC"/>
    <property type="match status" value="1"/>
</dbReference>
<keyword evidence="1" id="KW-0812">Transmembrane</keyword>
<accession>A0A2M9AQT9</accession>
<name>A0A2M9AQT9_9BACT</name>
<keyword evidence="3" id="KW-1185">Reference proteome</keyword>
<dbReference type="RefSeq" id="WP_100338962.1">
    <property type="nucleotide sequence ID" value="NZ_PGFA01000005.1"/>
</dbReference>
<dbReference type="InterPro" id="IPR023888">
    <property type="entry name" value="SdpC-like"/>
</dbReference>
<sequence length="247" mass="27047">MITKVRETVSNLRFIAPVAAHFLLVSCNSDVVAPKGAPRTETSTKAATSVSFSGEDLFRGIFLFQGPVAERLPILAETLHAYGANSEADGNEEAKEFSNEMVQSVNKLDETYFARLKKAVDSKDPFIVHSALEEGMVLFQKAGQASEKYGPTFAAAAKAYESLDLSKYDTTTPEGREQLSTDIKNNMGDQLRRPSWLYIETAVVAVVAIGVYILVVFVIVARQDKNLWGDGLESEQFVAQIIENLAS</sequence>
<keyword evidence="1" id="KW-1133">Transmembrane helix</keyword>
<gene>
    <name evidence="2" type="ORF">CLV45_4745</name>
</gene>
<evidence type="ECO:0000256" key="1">
    <source>
        <dbReference type="SAM" id="Phobius"/>
    </source>
</evidence>
<keyword evidence="1" id="KW-0472">Membrane</keyword>
<protein>
    <submittedName>
        <fullName evidence="2">SdpC family antimicrobial peptide</fullName>
    </submittedName>
</protein>
<evidence type="ECO:0000313" key="2">
    <source>
        <dbReference type="EMBL" id="PJJ48052.1"/>
    </source>
</evidence>
<comment type="caution">
    <text evidence="2">The sequence shown here is derived from an EMBL/GenBank/DDBJ whole genome shotgun (WGS) entry which is preliminary data.</text>
</comment>
<feature type="transmembrane region" description="Helical" evidence="1">
    <location>
        <begin position="196"/>
        <end position="220"/>
    </location>
</feature>
<reference evidence="2 3" key="1">
    <citation type="submission" date="2017-11" db="EMBL/GenBank/DDBJ databases">
        <title>Genomic Encyclopedia of Archaeal and Bacterial Type Strains, Phase II (KMG-II): From Individual Species to Whole Genera.</title>
        <authorList>
            <person name="Goeker M."/>
        </authorList>
    </citation>
    <scope>NUCLEOTIDE SEQUENCE [LARGE SCALE GENOMIC DNA]</scope>
    <source>
        <strain evidence="2 3">DSM 11115</strain>
    </source>
</reference>
<dbReference type="EMBL" id="PGFA01000005">
    <property type="protein sequence ID" value="PJJ48052.1"/>
    <property type="molecule type" value="Genomic_DNA"/>
</dbReference>
<organism evidence="2 3">
    <name type="scientific">Hymenobacter chitinivorans DSM 11115</name>
    <dbReference type="NCBI Taxonomy" id="1121954"/>
    <lineage>
        <taxon>Bacteria</taxon>
        <taxon>Pseudomonadati</taxon>
        <taxon>Bacteroidota</taxon>
        <taxon>Cytophagia</taxon>
        <taxon>Cytophagales</taxon>
        <taxon>Hymenobacteraceae</taxon>
        <taxon>Hymenobacter</taxon>
    </lineage>
</organism>
<dbReference type="OrthoDB" id="1453505at2"/>
<dbReference type="Proteomes" id="UP000228535">
    <property type="component" value="Unassembled WGS sequence"/>
</dbReference>
<dbReference type="PROSITE" id="PS51257">
    <property type="entry name" value="PROKAR_LIPOPROTEIN"/>
    <property type="match status" value="1"/>
</dbReference>
<dbReference type="AlphaFoldDB" id="A0A2M9AQT9"/>
<evidence type="ECO:0000313" key="3">
    <source>
        <dbReference type="Proteomes" id="UP000228535"/>
    </source>
</evidence>